<dbReference type="EnsemblPlants" id="OB12G21280.1">
    <property type="protein sequence ID" value="OB12G21280.1"/>
    <property type="gene ID" value="OB12G21280"/>
</dbReference>
<dbReference type="Gramene" id="OB12G21280.1">
    <property type="protein sequence ID" value="OB12G21280.1"/>
    <property type="gene ID" value="OB12G21280"/>
</dbReference>
<dbReference type="PANTHER" id="PTHR31170">
    <property type="entry name" value="BNAC04G53230D PROTEIN"/>
    <property type="match status" value="1"/>
</dbReference>
<dbReference type="Proteomes" id="UP000006038">
    <property type="component" value="Chromosome 12"/>
</dbReference>
<evidence type="ECO:0000313" key="2">
    <source>
        <dbReference type="EnsemblPlants" id="OB12G21280.1"/>
    </source>
</evidence>
<dbReference type="InterPro" id="IPR004158">
    <property type="entry name" value="DUF247_pln"/>
</dbReference>
<accession>J3NDS0</accession>
<proteinExistence type="predicted"/>
<keyword evidence="1" id="KW-0472">Membrane</keyword>
<evidence type="ECO:0000313" key="3">
    <source>
        <dbReference type="Proteomes" id="UP000006038"/>
    </source>
</evidence>
<dbReference type="Pfam" id="PF03140">
    <property type="entry name" value="DUF247"/>
    <property type="match status" value="1"/>
</dbReference>
<dbReference type="HOGENOM" id="CLU_020188_0_4_1"/>
<dbReference type="AlphaFoldDB" id="J3NDS0"/>
<keyword evidence="3" id="KW-1185">Reference proteome</keyword>
<feature type="transmembrane region" description="Helical" evidence="1">
    <location>
        <begin position="441"/>
        <end position="462"/>
    </location>
</feature>
<name>J3NDS0_ORYBR</name>
<evidence type="ECO:0000256" key="1">
    <source>
        <dbReference type="SAM" id="Phobius"/>
    </source>
</evidence>
<reference evidence="2" key="1">
    <citation type="journal article" date="2013" name="Nat. Commun.">
        <title>Whole-genome sequencing of Oryza brachyantha reveals mechanisms underlying Oryza genome evolution.</title>
        <authorList>
            <person name="Chen J."/>
            <person name="Huang Q."/>
            <person name="Gao D."/>
            <person name="Wang J."/>
            <person name="Lang Y."/>
            <person name="Liu T."/>
            <person name="Li B."/>
            <person name="Bai Z."/>
            <person name="Luis Goicoechea J."/>
            <person name="Liang C."/>
            <person name="Chen C."/>
            <person name="Zhang W."/>
            <person name="Sun S."/>
            <person name="Liao Y."/>
            <person name="Zhang X."/>
            <person name="Yang L."/>
            <person name="Song C."/>
            <person name="Wang M."/>
            <person name="Shi J."/>
            <person name="Liu G."/>
            <person name="Liu J."/>
            <person name="Zhou H."/>
            <person name="Zhou W."/>
            <person name="Yu Q."/>
            <person name="An N."/>
            <person name="Chen Y."/>
            <person name="Cai Q."/>
            <person name="Wang B."/>
            <person name="Liu B."/>
            <person name="Min J."/>
            <person name="Huang Y."/>
            <person name="Wu H."/>
            <person name="Li Z."/>
            <person name="Zhang Y."/>
            <person name="Yin Y."/>
            <person name="Song W."/>
            <person name="Jiang J."/>
            <person name="Jackson S.A."/>
            <person name="Wing R.A."/>
            <person name="Wang J."/>
            <person name="Chen M."/>
        </authorList>
    </citation>
    <scope>NUCLEOTIDE SEQUENCE [LARGE SCALE GENOMIC DNA]</scope>
    <source>
        <strain evidence="2">cv. IRGC 101232</strain>
    </source>
</reference>
<protein>
    <submittedName>
        <fullName evidence="2">Uncharacterized protein</fullName>
    </submittedName>
</protein>
<dbReference type="PANTHER" id="PTHR31170:SF25">
    <property type="entry name" value="BNAA09G04570D PROTEIN"/>
    <property type="match status" value="1"/>
</dbReference>
<dbReference type="OMA" id="VYNSNPP"/>
<organism evidence="2">
    <name type="scientific">Oryza brachyantha</name>
    <name type="common">malo sina</name>
    <dbReference type="NCBI Taxonomy" id="4533"/>
    <lineage>
        <taxon>Eukaryota</taxon>
        <taxon>Viridiplantae</taxon>
        <taxon>Streptophyta</taxon>
        <taxon>Embryophyta</taxon>
        <taxon>Tracheophyta</taxon>
        <taxon>Spermatophyta</taxon>
        <taxon>Magnoliopsida</taxon>
        <taxon>Liliopsida</taxon>
        <taxon>Poales</taxon>
        <taxon>Poaceae</taxon>
        <taxon>BOP clade</taxon>
        <taxon>Oryzoideae</taxon>
        <taxon>Oryzeae</taxon>
        <taxon>Oryzinae</taxon>
        <taxon>Oryza</taxon>
    </lineage>
</organism>
<sequence length="468" mass="54014">MERHEGDVQVQGQEIIEERLEIAVILVQGSAARVQETTTNTTIVHLPMYMREANKGLFEPRVVAIGPYHHGHESTIDMEAHKERFFHGFFERLGNSVNQQDLTAECTNGALQCYSGNVGRLYTTEKLMRDGCFIIELLLQWKEGDGAHLDSHMRLMSNSIYYDLLLVENQIPFMVLDKIFEKFRRHNSKHPIFKDTWLVNLIKFFNQDGQFSWAYTNLSEEDLSNAKQVRHLLEIQYNLVIRKNNRNNNNEQKHDSIPCLCGNICRKVKPTPLGIPGANELQDYGVKFHVKENHQQNTDMFDVTFSSKTMAIPRFKINFGSKILLANLFAYDQIVSQPAGNNNCVSVGPVTSYVVLMNALINTKDDVVVLQREGILDNLLSNEEEVATFFNKLGRCALVDVSHHRYTAMFEDVNRYWRDGCCCKHFVTFRMKHCRNPWTCLSLMGAIVLLVLSFISMIYTILQYYKRH</sequence>
<reference evidence="2" key="2">
    <citation type="submission" date="2013-04" db="UniProtKB">
        <authorList>
            <consortium name="EnsemblPlants"/>
        </authorList>
    </citation>
    <scope>IDENTIFICATION</scope>
</reference>
<keyword evidence="1" id="KW-0812">Transmembrane</keyword>
<keyword evidence="1" id="KW-1133">Transmembrane helix</keyword>
<dbReference type="STRING" id="4533.J3NDS0"/>
<dbReference type="eggNOG" id="ENOG502RY48">
    <property type="taxonomic scope" value="Eukaryota"/>
</dbReference>